<dbReference type="AlphaFoldDB" id="A0A392PUN4"/>
<organism evidence="1 2">
    <name type="scientific">Trifolium medium</name>
    <dbReference type="NCBI Taxonomy" id="97028"/>
    <lineage>
        <taxon>Eukaryota</taxon>
        <taxon>Viridiplantae</taxon>
        <taxon>Streptophyta</taxon>
        <taxon>Embryophyta</taxon>
        <taxon>Tracheophyta</taxon>
        <taxon>Spermatophyta</taxon>
        <taxon>Magnoliopsida</taxon>
        <taxon>eudicotyledons</taxon>
        <taxon>Gunneridae</taxon>
        <taxon>Pentapetalae</taxon>
        <taxon>rosids</taxon>
        <taxon>fabids</taxon>
        <taxon>Fabales</taxon>
        <taxon>Fabaceae</taxon>
        <taxon>Papilionoideae</taxon>
        <taxon>50 kb inversion clade</taxon>
        <taxon>NPAAA clade</taxon>
        <taxon>Hologalegina</taxon>
        <taxon>IRL clade</taxon>
        <taxon>Trifolieae</taxon>
        <taxon>Trifolium</taxon>
    </lineage>
</organism>
<proteinExistence type="predicted"/>
<sequence length="49" mass="5319">MDFPADFALGTLFPADLAFSGNSAGIPKDFPADFGNAGSCGFYYFRKFR</sequence>
<dbReference type="EMBL" id="LXQA010098025">
    <property type="protein sequence ID" value="MCI15803.1"/>
    <property type="molecule type" value="Genomic_DNA"/>
</dbReference>
<evidence type="ECO:0000313" key="2">
    <source>
        <dbReference type="Proteomes" id="UP000265520"/>
    </source>
</evidence>
<feature type="non-terminal residue" evidence="1">
    <location>
        <position position="49"/>
    </location>
</feature>
<name>A0A392PUN4_9FABA</name>
<evidence type="ECO:0000313" key="1">
    <source>
        <dbReference type="EMBL" id="MCI15803.1"/>
    </source>
</evidence>
<protein>
    <submittedName>
        <fullName evidence="1">Uncharacterized protein</fullName>
    </submittedName>
</protein>
<reference evidence="1 2" key="1">
    <citation type="journal article" date="2018" name="Front. Plant Sci.">
        <title>Red Clover (Trifolium pratense) and Zigzag Clover (T. medium) - A Picture of Genomic Similarities and Differences.</title>
        <authorList>
            <person name="Dluhosova J."/>
            <person name="Istvanek J."/>
            <person name="Nedelnik J."/>
            <person name="Repkova J."/>
        </authorList>
    </citation>
    <scope>NUCLEOTIDE SEQUENCE [LARGE SCALE GENOMIC DNA]</scope>
    <source>
        <strain evidence="2">cv. 10/8</strain>
        <tissue evidence="1">Leaf</tissue>
    </source>
</reference>
<accession>A0A392PUN4</accession>
<comment type="caution">
    <text evidence="1">The sequence shown here is derived from an EMBL/GenBank/DDBJ whole genome shotgun (WGS) entry which is preliminary data.</text>
</comment>
<keyword evidence="2" id="KW-1185">Reference proteome</keyword>
<dbReference type="Proteomes" id="UP000265520">
    <property type="component" value="Unassembled WGS sequence"/>
</dbReference>